<dbReference type="Pfam" id="PF00127">
    <property type="entry name" value="Copper-bind"/>
    <property type="match status" value="1"/>
</dbReference>
<feature type="signal peptide" evidence="3">
    <location>
        <begin position="1"/>
        <end position="22"/>
    </location>
</feature>
<dbReference type="SUPFAM" id="SSF49503">
    <property type="entry name" value="Cupredoxins"/>
    <property type="match status" value="1"/>
</dbReference>
<protein>
    <recommendedName>
        <fullName evidence="4">Blue (type 1) copper domain-containing protein</fullName>
    </recommendedName>
</protein>
<evidence type="ECO:0000256" key="3">
    <source>
        <dbReference type="SAM" id="SignalP"/>
    </source>
</evidence>
<dbReference type="InterPro" id="IPR050845">
    <property type="entry name" value="Cu-binding_ET"/>
</dbReference>
<name>A0A917Z927_9GAMM</name>
<reference evidence="5 6" key="1">
    <citation type="journal article" date="2014" name="Int. J. Syst. Evol. Microbiol.">
        <title>Complete genome sequence of Corynebacterium casei LMG S-19264T (=DSM 44701T), isolated from a smear-ripened cheese.</title>
        <authorList>
            <consortium name="US DOE Joint Genome Institute (JGI-PGF)"/>
            <person name="Walter F."/>
            <person name="Albersmeier A."/>
            <person name="Kalinowski J."/>
            <person name="Ruckert C."/>
        </authorList>
    </citation>
    <scope>NUCLEOTIDE SEQUENCE [LARGE SCALE GENOMIC DNA]</scope>
    <source>
        <strain evidence="5 6">CGMCC 1.7286</strain>
    </source>
</reference>
<comment type="caution">
    <text evidence="5">The sequence shown here is derived from an EMBL/GenBank/DDBJ whole genome shotgun (WGS) entry which is preliminary data.</text>
</comment>
<dbReference type="AlphaFoldDB" id="A0A917Z927"/>
<gene>
    <name evidence="5" type="ORF">GCM10011348_04160</name>
</gene>
<dbReference type="GO" id="GO:0005507">
    <property type="term" value="F:copper ion binding"/>
    <property type="evidence" value="ECO:0007669"/>
    <property type="project" value="InterPro"/>
</dbReference>
<keyword evidence="1" id="KW-0479">Metal-binding</keyword>
<keyword evidence="3" id="KW-0732">Signal</keyword>
<dbReference type="InterPro" id="IPR000923">
    <property type="entry name" value="BlueCu_1"/>
</dbReference>
<evidence type="ECO:0000256" key="2">
    <source>
        <dbReference type="ARBA" id="ARBA00023008"/>
    </source>
</evidence>
<organism evidence="5 6">
    <name type="scientific">Marinobacterium nitratireducens</name>
    <dbReference type="NCBI Taxonomy" id="518897"/>
    <lineage>
        <taxon>Bacteria</taxon>
        <taxon>Pseudomonadati</taxon>
        <taxon>Pseudomonadota</taxon>
        <taxon>Gammaproteobacteria</taxon>
        <taxon>Oceanospirillales</taxon>
        <taxon>Oceanospirillaceae</taxon>
        <taxon>Marinobacterium</taxon>
    </lineage>
</organism>
<dbReference type="PANTHER" id="PTHR38439">
    <property type="entry name" value="AURACYANIN-B"/>
    <property type="match status" value="1"/>
</dbReference>
<dbReference type="InterPro" id="IPR008972">
    <property type="entry name" value="Cupredoxin"/>
</dbReference>
<keyword evidence="6" id="KW-1185">Reference proteome</keyword>
<dbReference type="GO" id="GO:0009055">
    <property type="term" value="F:electron transfer activity"/>
    <property type="evidence" value="ECO:0007669"/>
    <property type="project" value="InterPro"/>
</dbReference>
<feature type="chain" id="PRO_5038023653" description="Blue (type 1) copper domain-containing protein" evidence="3">
    <location>
        <begin position="23"/>
        <end position="181"/>
    </location>
</feature>
<proteinExistence type="predicted"/>
<dbReference type="Gene3D" id="2.60.40.420">
    <property type="entry name" value="Cupredoxins - blue copper proteins"/>
    <property type="match status" value="1"/>
</dbReference>
<feature type="domain" description="Blue (type 1) copper" evidence="4">
    <location>
        <begin position="48"/>
        <end position="180"/>
    </location>
</feature>
<dbReference type="PANTHER" id="PTHR38439:SF3">
    <property type="entry name" value="COPPER-RESISTANT CUPROPROTEIN COPI"/>
    <property type="match status" value="1"/>
</dbReference>
<accession>A0A917Z927</accession>
<sequence length="181" mass="19262">MRFNRSIALALALAASSPLAIAAEGHGHAHHGGSTIGQPGTAAEASRTVEVTLNDMYFEPESIAVKAGETVRFVVKNEGALLHEFNIGTAAMHEKHQSRMQLMMDHGMLTPTGINHEMANMDHSSMPGMEGLGHQEPNSVLVAPGETSEMVWTFSGDAQLEFACNVPGHYAAGMAGEIRLD</sequence>
<evidence type="ECO:0000313" key="5">
    <source>
        <dbReference type="EMBL" id="GGO76591.1"/>
    </source>
</evidence>
<evidence type="ECO:0000256" key="1">
    <source>
        <dbReference type="ARBA" id="ARBA00022723"/>
    </source>
</evidence>
<evidence type="ECO:0000313" key="6">
    <source>
        <dbReference type="Proteomes" id="UP000599578"/>
    </source>
</evidence>
<dbReference type="RefSeq" id="WP_188857757.1">
    <property type="nucleotide sequence ID" value="NZ_BMLT01000001.1"/>
</dbReference>
<evidence type="ECO:0000259" key="4">
    <source>
        <dbReference type="Pfam" id="PF00127"/>
    </source>
</evidence>
<dbReference type="Proteomes" id="UP000599578">
    <property type="component" value="Unassembled WGS sequence"/>
</dbReference>
<keyword evidence="2" id="KW-0186">Copper</keyword>
<dbReference type="EMBL" id="BMLT01000001">
    <property type="protein sequence ID" value="GGO76591.1"/>
    <property type="molecule type" value="Genomic_DNA"/>
</dbReference>